<dbReference type="AlphaFoldDB" id="A0A0V1MVS8"/>
<name>A0A0V1MVS8_9BILA</name>
<accession>A0A0V1MVS8</accession>
<dbReference type="Proteomes" id="UP000054843">
    <property type="component" value="Unassembled WGS sequence"/>
</dbReference>
<evidence type="ECO:0000313" key="1">
    <source>
        <dbReference type="EMBL" id="KRZ75667.1"/>
    </source>
</evidence>
<protein>
    <submittedName>
        <fullName evidence="1">Uncharacterized protein</fullName>
    </submittedName>
</protein>
<keyword evidence="2" id="KW-1185">Reference proteome</keyword>
<evidence type="ECO:0000313" key="2">
    <source>
        <dbReference type="Proteomes" id="UP000054843"/>
    </source>
</evidence>
<gene>
    <name evidence="1" type="ORF">T10_1139</name>
</gene>
<proteinExistence type="predicted"/>
<sequence length="90" mass="10479">MELTRCPRSSFAAHLPQLSNFDQRVQKLCYEQSAPEASAHIHVFPRARYNAVFGAVLERTNDKLKRNSWRQDWYEFTALKAINGPLQELD</sequence>
<comment type="caution">
    <text evidence="1">The sequence shown here is derived from an EMBL/GenBank/DDBJ whole genome shotgun (WGS) entry which is preliminary data.</text>
</comment>
<reference evidence="1 2" key="1">
    <citation type="submission" date="2015-01" db="EMBL/GenBank/DDBJ databases">
        <title>Evolution of Trichinella species and genotypes.</title>
        <authorList>
            <person name="Korhonen P.K."/>
            <person name="Edoardo P."/>
            <person name="Giuseppe L.R."/>
            <person name="Gasser R.B."/>
        </authorList>
    </citation>
    <scope>NUCLEOTIDE SEQUENCE [LARGE SCALE GENOMIC DNA]</scope>
    <source>
        <strain evidence="1">ISS1980</strain>
    </source>
</reference>
<dbReference type="EMBL" id="JYDO01000036">
    <property type="protein sequence ID" value="KRZ75667.1"/>
    <property type="molecule type" value="Genomic_DNA"/>
</dbReference>
<organism evidence="1 2">
    <name type="scientific">Trichinella papuae</name>
    <dbReference type="NCBI Taxonomy" id="268474"/>
    <lineage>
        <taxon>Eukaryota</taxon>
        <taxon>Metazoa</taxon>
        <taxon>Ecdysozoa</taxon>
        <taxon>Nematoda</taxon>
        <taxon>Enoplea</taxon>
        <taxon>Dorylaimia</taxon>
        <taxon>Trichinellida</taxon>
        <taxon>Trichinellidae</taxon>
        <taxon>Trichinella</taxon>
    </lineage>
</organism>